<dbReference type="InterPro" id="IPR027417">
    <property type="entry name" value="P-loop_NTPase"/>
</dbReference>
<evidence type="ECO:0000256" key="5">
    <source>
        <dbReference type="ARBA" id="ARBA00022840"/>
    </source>
</evidence>
<keyword evidence="7" id="KW-0614">Plasmid</keyword>
<dbReference type="SMART" id="SM00382">
    <property type="entry name" value="AAA"/>
    <property type="match status" value="1"/>
</dbReference>
<comment type="similarity">
    <text evidence="2">Belongs to the ABC transporter superfamily.</text>
</comment>
<dbReference type="Gene3D" id="3.40.50.300">
    <property type="entry name" value="P-loop containing nucleotide triphosphate hydrolases"/>
    <property type="match status" value="1"/>
</dbReference>
<dbReference type="InterPro" id="IPR050093">
    <property type="entry name" value="ABC_SmlMolc_Importer"/>
</dbReference>
<comment type="subcellular location">
    <subcellularLocation>
        <location evidence="1">Cell inner membrane</location>
        <topology evidence="1">Peripheral membrane protein</topology>
    </subcellularLocation>
</comment>
<keyword evidence="8" id="KW-1185">Reference proteome</keyword>
<proteinExistence type="inferred from homology"/>
<dbReference type="GO" id="GO:0005524">
    <property type="term" value="F:ATP binding"/>
    <property type="evidence" value="ECO:0007669"/>
    <property type="project" value="UniProtKB-KW"/>
</dbReference>
<dbReference type="PROSITE" id="PS50893">
    <property type="entry name" value="ABC_TRANSPORTER_2"/>
    <property type="match status" value="1"/>
</dbReference>
<dbReference type="Gene3D" id="2.40.50.100">
    <property type="match status" value="1"/>
</dbReference>
<feature type="domain" description="ABC transporter" evidence="6">
    <location>
        <begin position="10"/>
        <end position="240"/>
    </location>
</feature>
<comment type="caution">
    <text evidence="7">The sequence shown here is derived from an EMBL/GenBank/DDBJ whole genome shotgun (WGS) entry which is preliminary data.</text>
</comment>
<keyword evidence="3" id="KW-0813">Transport</keyword>
<gene>
    <name evidence="7" type="ORF">FOB26_01250</name>
</gene>
<evidence type="ECO:0000313" key="8">
    <source>
        <dbReference type="Proteomes" id="UP001155820"/>
    </source>
</evidence>
<dbReference type="FunFam" id="3.40.50.300:FF:000042">
    <property type="entry name" value="Maltose/maltodextrin ABC transporter, ATP-binding protein"/>
    <property type="match status" value="1"/>
</dbReference>
<geneLocation type="plasmid" evidence="7">
    <name>unnamed2</name>
</geneLocation>
<evidence type="ECO:0000256" key="1">
    <source>
        <dbReference type="ARBA" id="ARBA00004417"/>
    </source>
</evidence>
<dbReference type="SUPFAM" id="SSF50331">
    <property type="entry name" value="MOP-like"/>
    <property type="match status" value="1"/>
</dbReference>
<dbReference type="PROSITE" id="PS00211">
    <property type="entry name" value="ABC_TRANSPORTER_1"/>
    <property type="match status" value="1"/>
</dbReference>
<name>A0AA44EGH4_9HYPH</name>
<dbReference type="GO" id="GO:0043190">
    <property type="term" value="C:ATP-binding cassette (ABC) transporter complex"/>
    <property type="evidence" value="ECO:0007669"/>
    <property type="project" value="UniProtKB-ARBA"/>
</dbReference>
<dbReference type="EMBL" id="JABRWM010000002">
    <property type="protein sequence ID" value="NRF17780.1"/>
    <property type="molecule type" value="Genomic_DNA"/>
</dbReference>
<reference evidence="7" key="1">
    <citation type="submission" date="2019-07" db="EMBL/GenBank/DDBJ databases">
        <title>FDA dAtabase for Regulatory Grade micrObial Sequences (FDA-ARGOS): Supporting development and validation of Infectious Disease Dx tests.</title>
        <authorList>
            <person name="Bachman M."/>
            <person name="Young C."/>
            <person name="Tallon L."/>
            <person name="Sadzewicz L."/>
            <person name="Vavikolanu K."/>
            <person name="Mehta A."/>
            <person name="Aluvathingal J."/>
            <person name="Nadendla S."/>
            <person name="Nandy P."/>
            <person name="Geyer C."/>
            <person name="Yan Y."/>
            <person name="Sichtig H."/>
        </authorList>
    </citation>
    <scope>NUCLEOTIDE SEQUENCE</scope>
    <source>
        <strain evidence="7">FDAARGOS_618</strain>
        <plasmid evidence="7">unnamed2</plasmid>
    </source>
</reference>
<keyword evidence="5 7" id="KW-0067">ATP-binding</keyword>
<dbReference type="AlphaFoldDB" id="A0AA44EGH4"/>
<organism evidence="7 8">
    <name type="scientific">Agrobacterium pusense</name>
    <dbReference type="NCBI Taxonomy" id="648995"/>
    <lineage>
        <taxon>Bacteria</taxon>
        <taxon>Pseudomonadati</taxon>
        <taxon>Pseudomonadota</taxon>
        <taxon>Alphaproteobacteria</taxon>
        <taxon>Hyphomicrobiales</taxon>
        <taxon>Rhizobiaceae</taxon>
        <taxon>Rhizobium/Agrobacterium group</taxon>
        <taxon>Agrobacterium</taxon>
    </lineage>
</organism>
<accession>A0AA44EGH4</accession>
<dbReference type="SUPFAM" id="SSF52540">
    <property type="entry name" value="P-loop containing nucleoside triphosphate hydrolases"/>
    <property type="match status" value="1"/>
</dbReference>
<dbReference type="RefSeq" id="WP_172873146.1">
    <property type="nucleotide sequence ID" value="NZ_JABRWL010000001.1"/>
</dbReference>
<evidence type="ECO:0000256" key="4">
    <source>
        <dbReference type="ARBA" id="ARBA00022741"/>
    </source>
</evidence>
<dbReference type="InterPro" id="IPR003439">
    <property type="entry name" value="ABC_transporter-like_ATP-bd"/>
</dbReference>
<keyword evidence="4" id="KW-0547">Nucleotide-binding</keyword>
<dbReference type="Proteomes" id="UP001155820">
    <property type="component" value="Unassembled WGS sequence"/>
</dbReference>
<protein>
    <submittedName>
        <fullName evidence="7">ABC transporter ATP-binding protein</fullName>
    </submittedName>
</protein>
<evidence type="ECO:0000256" key="2">
    <source>
        <dbReference type="ARBA" id="ARBA00005417"/>
    </source>
</evidence>
<evidence type="ECO:0000313" key="7">
    <source>
        <dbReference type="EMBL" id="NRF17780.1"/>
    </source>
</evidence>
<sequence length="364" mass="39593">MTHPSPVPDLELLAVTKRFETFTAVDTVNLKVGRGEFVAIMGPSGCGKTTLLRILAGLETVTSGQLEIRGRDVSDVPVNLRSTRLVWQNYALFPHLDVAGNIAFGLTLKPYDRAVVAGKVKAMAQLVGLSDFLDRRISQLSGGQKQRVALARALVTEPEILLLDEPLAALDAHLRIRMQGELRRIQRELGMSFIYVTHNQVEAFSMADRVIVMNKGRIEQIDSPEAMYARPKTEFVARFVGSNNLFRGRIHAIEPGYVTVHCSHGQVAVATSATGTALQVGATVFVVVQADRMTTTPAGVVRENRVDASLRGREFAGSHNIYLLDLVDGTEIKLTSQTALPIEIDAMVSAFFSPADASLIEASA</sequence>
<dbReference type="Pfam" id="PF00005">
    <property type="entry name" value="ABC_tran"/>
    <property type="match status" value="1"/>
</dbReference>
<dbReference type="InterPro" id="IPR017871">
    <property type="entry name" value="ABC_transporter-like_CS"/>
</dbReference>
<dbReference type="PANTHER" id="PTHR42781:SF4">
    <property type="entry name" value="SPERMIDINE_PUTRESCINE IMPORT ATP-BINDING PROTEIN POTA"/>
    <property type="match status" value="1"/>
</dbReference>
<dbReference type="PANTHER" id="PTHR42781">
    <property type="entry name" value="SPERMIDINE/PUTRESCINE IMPORT ATP-BINDING PROTEIN POTA"/>
    <property type="match status" value="1"/>
</dbReference>
<evidence type="ECO:0000259" key="6">
    <source>
        <dbReference type="PROSITE" id="PS50893"/>
    </source>
</evidence>
<dbReference type="GO" id="GO:0140359">
    <property type="term" value="F:ABC-type transporter activity"/>
    <property type="evidence" value="ECO:0007669"/>
    <property type="project" value="UniProtKB-ARBA"/>
</dbReference>
<dbReference type="InterPro" id="IPR008995">
    <property type="entry name" value="Mo/tungstate-bd_C_term_dom"/>
</dbReference>
<dbReference type="GO" id="GO:0016887">
    <property type="term" value="F:ATP hydrolysis activity"/>
    <property type="evidence" value="ECO:0007669"/>
    <property type="project" value="InterPro"/>
</dbReference>
<dbReference type="InterPro" id="IPR003593">
    <property type="entry name" value="AAA+_ATPase"/>
</dbReference>
<evidence type="ECO:0000256" key="3">
    <source>
        <dbReference type="ARBA" id="ARBA00022448"/>
    </source>
</evidence>